<dbReference type="RefSeq" id="WP_024527844.1">
    <property type="nucleotide sequence ID" value="NZ_CAMKUK010000009.1"/>
</dbReference>
<dbReference type="EMBL" id="CP133586">
    <property type="protein sequence ID" value="WMT14728.1"/>
    <property type="molecule type" value="Genomic_DNA"/>
</dbReference>
<evidence type="ECO:0000313" key="12">
    <source>
        <dbReference type="Proteomes" id="UP001235341"/>
    </source>
</evidence>
<evidence type="ECO:0000256" key="1">
    <source>
        <dbReference type="ARBA" id="ARBA00004561"/>
    </source>
</evidence>
<dbReference type="EMBL" id="JAVIGA010000032">
    <property type="protein sequence ID" value="MDQ9129197.1"/>
    <property type="molecule type" value="Genomic_DNA"/>
</dbReference>
<dbReference type="Proteomes" id="UP001235341">
    <property type="component" value="Chromosome"/>
</dbReference>
<evidence type="ECO:0000313" key="10">
    <source>
        <dbReference type="Proteomes" id="UP000503464"/>
    </source>
</evidence>
<evidence type="ECO:0000256" key="2">
    <source>
        <dbReference type="ARBA" id="ARBA00006671"/>
    </source>
</evidence>
<dbReference type="GO" id="GO:0043709">
    <property type="term" value="P:cell adhesion involved in single-species biofilm formation"/>
    <property type="evidence" value="ECO:0007669"/>
    <property type="project" value="TreeGrafter"/>
</dbReference>
<dbReference type="InterPro" id="IPR008966">
    <property type="entry name" value="Adhesion_dom_sf"/>
</dbReference>
<keyword evidence="12" id="KW-1185">Reference proteome</keyword>
<dbReference type="SUPFAM" id="SSF49401">
    <property type="entry name" value="Bacterial adhesins"/>
    <property type="match status" value="1"/>
</dbReference>
<sequence>MLKIAARVSLLLMAINFAHAQTNLPGQWNGDGVSGKIQVRGVLTEGACRLDLHSSYQEIDLGTLSAAHFQHVGDPGIPVPFSLMLRDCISAGTLNRDDWTGNKVIDRHQPSVTFSFLAPAVTSNPGLVAVTGASGIGLAIKDENNKPVRLGFRGVPLLVTPKQDALNFTITPVRTAAPLGAGAFRASLFFYMRYD</sequence>
<evidence type="ECO:0000256" key="4">
    <source>
        <dbReference type="ARBA" id="ARBA00023263"/>
    </source>
</evidence>
<keyword evidence="4" id="KW-0281">Fimbrium</keyword>
<protein>
    <submittedName>
        <fullName evidence="7 8">Fimbrial protein</fullName>
    </submittedName>
</protein>
<dbReference type="InterPro" id="IPR000259">
    <property type="entry name" value="Adhesion_dom_fimbrial"/>
</dbReference>
<reference evidence="9 12" key="3">
    <citation type="submission" date="2023-08" db="EMBL/GenBank/DDBJ databases">
        <title>Complete Genome and Methylome dissection of Serratia fonticola NEB369.</title>
        <authorList>
            <person name="Fomenkov A."/>
            <person name="Roberts R.D."/>
        </authorList>
    </citation>
    <scope>NUCLEOTIDE SEQUENCE [LARGE SCALE GENOMIC DNA]</scope>
    <source>
        <strain evidence="9 12">NEB369</strain>
    </source>
</reference>
<evidence type="ECO:0000313" key="11">
    <source>
        <dbReference type="Proteomes" id="UP001224622"/>
    </source>
</evidence>
<organism evidence="7 11">
    <name type="scientific">Serratia fonticola</name>
    <dbReference type="NCBI Taxonomy" id="47917"/>
    <lineage>
        <taxon>Bacteria</taxon>
        <taxon>Pseudomonadati</taxon>
        <taxon>Pseudomonadota</taxon>
        <taxon>Gammaproteobacteria</taxon>
        <taxon>Enterobacterales</taxon>
        <taxon>Yersiniaceae</taxon>
        <taxon>Serratia</taxon>
    </lineage>
</organism>
<feature type="signal peptide" evidence="5">
    <location>
        <begin position="1"/>
        <end position="20"/>
    </location>
</feature>
<dbReference type="InterPro" id="IPR036937">
    <property type="entry name" value="Adhesion_dom_fimbrial_sf"/>
</dbReference>
<dbReference type="PANTHER" id="PTHR33420">
    <property type="entry name" value="FIMBRIAL SUBUNIT ELFA-RELATED"/>
    <property type="match status" value="1"/>
</dbReference>
<evidence type="ECO:0000259" key="6">
    <source>
        <dbReference type="Pfam" id="PF00419"/>
    </source>
</evidence>
<dbReference type="Pfam" id="PF00419">
    <property type="entry name" value="Fimbrial"/>
    <property type="match status" value="1"/>
</dbReference>
<reference evidence="10" key="1">
    <citation type="submission" date="2020-03" db="EMBL/GenBank/DDBJ databases">
        <title>Genome sequences of seven Enterobacteriaceae strains isolated from Canadian wastewater treatment facilities.</title>
        <authorList>
            <person name="Huang H."/>
            <person name="Chmara J.T."/>
            <person name="Duceppe M.-O."/>
        </authorList>
    </citation>
    <scope>NUCLEOTIDE SEQUENCE [LARGE SCALE GENOMIC DNA]</scope>
    <source>
        <strain evidence="10">Biosolid 3</strain>
    </source>
</reference>
<evidence type="ECO:0000313" key="9">
    <source>
        <dbReference type="EMBL" id="WMT14728.1"/>
    </source>
</evidence>
<gene>
    <name evidence="8" type="ORF">G9399_00140</name>
    <name evidence="7" type="ORF">RDT67_22520</name>
    <name evidence="9" type="ORF">RFB13_26765</name>
</gene>
<proteinExistence type="inferred from homology"/>
<evidence type="ECO:0000256" key="3">
    <source>
        <dbReference type="ARBA" id="ARBA00022729"/>
    </source>
</evidence>
<dbReference type="InterPro" id="IPR050263">
    <property type="entry name" value="Bact_Fimbrial_Adh_Pro"/>
</dbReference>
<dbReference type="Gene3D" id="2.60.40.1090">
    <property type="entry name" value="Fimbrial-type adhesion domain"/>
    <property type="match status" value="1"/>
</dbReference>
<name>A0A1Q5VE86_SERFO</name>
<feature type="chain" id="PRO_5010330311" evidence="5">
    <location>
        <begin position="21"/>
        <end position="195"/>
    </location>
</feature>
<evidence type="ECO:0000313" key="8">
    <source>
        <dbReference type="EMBL" id="QKJ57098.2"/>
    </source>
</evidence>
<dbReference type="PANTHER" id="PTHR33420:SF3">
    <property type="entry name" value="FIMBRIAL SUBUNIT ELFA"/>
    <property type="match status" value="1"/>
</dbReference>
<dbReference type="EMBL" id="CP054160">
    <property type="protein sequence ID" value="QKJ57098.2"/>
    <property type="molecule type" value="Genomic_DNA"/>
</dbReference>
<reference evidence="7" key="4">
    <citation type="submission" date="2023-08" db="EMBL/GenBank/DDBJ databases">
        <title>The Comparative Genomic Analysis of Yersiniaceae from Polar Regions.</title>
        <authorList>
            <person name="Goncharov A."/>
            <person name="Aslanov B."/>
            <person name="Kolodzhieva V."/>
            <person name="Azarov D."/>
            <person name="Mochov A."/>
            <person name="Lebedeva E."/>
        </authorList>
    </citation>
    <scope>NUCLEOTIDE SEQUENCE</scope>
    <source>
        <strain evidence="7">Vf</strain>
    </source>
</reference>
<comment type="subcellular location">
    <subcellularLocation>
        <location evidence="1">Fimbrium</location>
    </subcellularLocation>
</comment>
<dbReference type="Proteomes" id="UP000503464">
    <property type="component" value="Chromosome"/>
</dbReference>
<keyword evidence="3 5" id="KW-0732">Signal</keyword>
<accession>A0A1Q5VE86</accession>
<reference evidence="8" key="2">
    <citation type="submission" date="2022-06" db="EMBL/GenBank/DDBJ databases">
        <title>Genome sequences of seven Enterobacteriaceae strains isolated from Canadian wastewater treatment facilities.</title>
        <authorList>
            <person name="Huang H."/>
            <person name="Chmara J.T."/>
            <person name="Duceppe M.-O."/>
        </authorList>
    </citation>
    <scope>NUCLEOTIDE SEQUENCE</scope>
    <source>
        <strain evidence="8">HH13</strain>
    </source>
</reference>
<comment type="similarity">
    <text evidence="2">Belongs to the fimbrial protein family.</text>
</comment>
<evidence type="ECO:0000256" key="5">
    <source>
        <dbReference type="SAM" id="SignalP"/>
    </source>
</evidence>
<evidence type="ECO:0000313" key="7">
    <source>
        <dbReference type="EMBL" id="MDQ9129197.1"/>
    </source>
</evidence>
<feature type="domain" description="Fimbrial-type adhesion" evidence="6">
    <location>
        <begin position="38"/>
        <end position="195"/>
    </location>
</feature>
<dbReference type="GO" id="GO:0009289">
    <property type="term" value="C:pilus"/>
    <property type="evidence" value="ECO:0007669"/>
    <property type="project" value="UniProtKB-SubCell"/>
</dbReference>
<dbReference type="AlphaFoldDB" id="A0A1Q5VE86"/>
<dbReference type="Proteomes" id="UP001224622">
    <property type="component" value="Unassembled WGS sequence"/>
</dbReference>